<feature type="region of interest" description="Disordered" evidence="1">
    <location>
        <begin position="270"/>
        <end position="291"/>
    </location>
</feature>
<keyword evidence="3" id="KW-1185">Reference proteome</keyword>
<evidence type="ECO:0000313" key="3">
    <source>
        <dbReference type="Proteomes" id="UP001480595"/>
    </source>
</evidence>
<evidence type="ECO:0000256" key="1">
    <source>
        <dbReference type="SAM" id="MobiDB-lite"/>
    </source>
</evidence>
<accession>A0ABR1SSI7</accession>
<protein>
    <submittedName>
        <fullName evidence="2">Ino eighty subunit 1</fullName>
    </submittedName>
</protein>
<comment type="caution">
    <text evidence="2">The sequence shown here is derived from an EMBL/GenBank/DDBJ whole genome shotgun (WGS) entry which is preliminary data.</text>
</comment>
<proteinExistence type="predicted"/>
<dbReference type="InterPro" id="IPR040442">
    <property type="entry name" value="Pyrv_kinase-like_dom_sf"/>
</dbReference>
<dbReference type="PANTHER" id="PTHR37287:SF1">
    <property type="entry name" value="INO EIGHTY SUBUNIT 1"/>
    <property type="match status" value="1"/>
</dbReference>
<organism evidence="2 3">
    <name type="scientific">Apiospora phragmitis</name>
    <dbReference type="NCBI Taxonomy" id="2905665"/>
    <lineage>
        <taxon>Eukaryota</taxon>
        <taxon>Fungi</taxon>
        <taxon>Dikarya</taxon>
        <taxon>Ascomycota</taxon>
        <taxon>Pezizomycotina</taxon>
        <taxon>Sordariomycetes</taxon>
        <taxon>Xylariomycetidae</taxon>
        <taxon>Amphisphaeriales</taxon>
        <taxon>Apiosporaceae</taxon>
        <taxon>Apiospora</taxon>
    </lineage>
</organism>
<name>A0ABR1SSI7_9PEZI</name>
<evidence type="ECO:0000313" key="2">
    <source>
        <dbReference type="EMBL" id="KAK8036816.1"/>
    </source>
</evidence>
<dbReference type="InterPro" id="IPR015813">
    <property type="entry name" value="Pyrv/PenolPyrv_kinase-like_dom"/>
</dbReference>
<dbReference type="SUPFAM" id="SSF51621">
    <property type="entry name" value="Phosphoenolpyruvate/pyruvate domain"/>
    <property type="match status" value="1"/>
</dbReference>
<sequence>MGKSDNHPSHSAADQTIRKIRPLKKEDGEPFWRKDIPYDFLRAVFDDECKAFTNSYDLTQREKQTFARLYIDAIARSSKTSKVLRDKLLSDREAEKSMAMAYQDATAYEQLQDAPRLKTILKGAAEDRPEPRNLDDFKYHQVPRINPINLIFLFCQHASHIAELHFPNDDEFQGLVMKTNLTSSSRANAFLWLMWLYLESDFTEEGCDENPFGVGIVYDQDLSNQGVPKLIPMLIEEEGKENVDPQTEIDFGREKQAHRANIITAKAQCARDHQPREHAAARGKSIGKDGSHAAILPPIRPSNREFHLDILVLNPPLRALARPVDASASTRGAGSLNHVYNACSPAAPESAVLDGVVPRKPRPPTAHQLAVEHTRNQSVEKRAIRVRQQRKVSLQQLGFDECIARLKEARDVGLLEGFETREQAQRCVQELAPWPLLLNSVENGKSPTITVDEARAMGFRIMIFSFATLAPAYLAIKETLLRLKNQGIVGTPKDVTPVTLFKVCGWSTAWTSI</sequence>
<dbReference type="InterPro" id="IPR038014">
    <property type="entry name" value="Ies1"/>
</dbReference>
<dbReference type="RefSeq" id="XP_066707634.1">
    <property type="nucleotide sequence ID" value="XM_066866720.1"/>
</dbReference>
<reference evidence="2 3" key="1">
    <citation type="submission" date="2023-01" db="EMBL/GenBank/DDBJ databases">
        <title>Analysis of 21 Apiospora genomes using comparative genomics revels a genus with tremendous synthesis potential of carbohydrate active enzymes and secondary metabolites.</title>
        <authorList>
            <person name="Sorensen T."/>
        </authorList>
    </citation>
    <scope>NUCLEOTIDE SEQUENCE [LARGE SCALE GENOMIC DNA]</scope>
    <source>
        <strain evidence="2 3">CBS 135458</strain>
    </source>
</reference>
<dbReference type="EMBL" id="JAQQWL010000018">
    <property type="protein sequence ID" value="KAK8036816.1"/>
    <property type="molecule type" value="Genomic_DNA"/>
</dbReference>
<dbReference type="Gene3D" id="3.20.20.60">
    <property type="entry name" value="Phosphoenolpyruvate-binding domains"/>
    <property type="match status" value="1"/>
</dbReference>
<dbReference type="GeneID" id="92099785"/>
<dbReference type="PANTHER" id="PTHR37287">
    <property type="entry name" value="INO EIGHTY SUBUNIT 1"/>
    <property type="match status" value="1"/>
</dbReference>
<dbReference type="Proteomes" id="UP001480595">
    <property type="component" value="Unassembled WGS sequence"/>
</dbReference>
<gene>
    <name evidence="2" type="ORF">PG994_015313</name>
</gene>